<organism evidence="2 3">
    <name type="scientific">Cryptolaemus montrouzieri</name>
    <dbReference type="NCBI Taxonomy" id="559131"/>
    <lineage>
        <taxon>Eukaryota</taxon>
        <taxon>Metazoa</taxon>
        <taxon>Ecdysozoa</taxon>
        <taxon>Arthropoda</taxon>
        <taxon>Hexapoda</taxon>
        <taxon>Insecta</taxon>
        <taxon>Pterygota</taxon>
        <taxon>Neoptera</taxon>
        <taxon>Endopterygota</taxon>
        <taxon>Coleoptera</taxon>
        <taxon>Polyphaga</taxon>
        <taxon>Cucujiformia</taxon>
        <taxon>Coccinelloidea</taxon>
        <taxon>Coccinellidae</taxon>
        <taxon>Scymninae</taxon>
        <taxon>Scymnini</taxon>
        <taxon>Cryptolaemus</taxon>
    </lineage>
</organism>
<sequence>MNDDPTEVDVLYARVQMKNESDNDNFQNVADQISNVFYKNGYVRRQYDNVKLHVTLLNSLFRKDGSDKRTTFDASYILEKYKNYEFGSGVFKSIDLSIRFSTGKNGYYDSVVSIPVSR</sequence>
<dbReference type="PANTHER" id="PTHR13360">
    <property type="entry name" value="ACTIVATING SIGNAL COINTEGRATOR 1 COMPLEX SUBUNIT 1"/>
    <property type="match status" value="1"/>
</dbReference>
<feature type="domain" description="A-kinase anchor protein 7-like phosphoesterase" evidence="1">
    <location>
        <begin position="1"/>
        <end position="115"/>
    </location>
</feature>
<dbReference type="Gene3D" id="3.90.1140.10">
    <property type="entry name" value="Cyclic phosphodiesterase"/>
    <property type="match status" value="1"/>
</dbReference>
<evidence type="ECO:0000259" key="1">
    <source>
        <dbReference type="Pfam" id="PF10469"/>
    </source>
</evidence>
<dbReference type="EMBL" id="JABFTP020000144">
    <property type="protein sequence ID" value="KAL3280685.1"/>
    <property type="molecule type" value="Genomic_DNA"/>
</dbReference>
<dbReference type="Pfam" id="PF10469">
    <property type="entry name" value="AKAP7_NLS"/>
    <property type="match status" value="1"/>
</dbReference>
<name>A0ABD2NRA1_9CUCU</name>
<gene>
    <name evidence="2" type="ORF">HHI36_003922</name>
</gene>
<accession>A0ABD2NRA1</accession>
<dbReference type="PANTHER" id="PTHR13360:SF1">
    <property type="entry name" value="ACTIVATING SIGNAL COINTEGRATOR 1 COMPLEX SUBUNIT 1"/>
    <property type="match status" value="1"/>
</dbReference>
<evidence type="ECO:0000313" key="2">
    <source>
        <dbReference type="EMBL" id="KAL3280685.1"/>
    </source>
</evidence>
<protein>
    <recommendedName>
        <fullName evidence="1">A-kinase anchor protein 7-like phosphoesterase domain-containing protein</fullName>
    </recommendedName>
</protein>
<dbReference type="InterPro" id="IPR019510">
    <property type="entry name" value="AKAP7-like_phosphoesterase"/>
</dbReference>
<comment type="caution">
    <text evidence="2">The sequence shown here is derived from an EMBL/GenBank/DDBJ whole genome shotgun (WGS) entry which is preliminary data.</text>
</comment>
<dbReference type="InterPro" id="IPR009210">
    <property type="entry name" value="ASCC1"/>
</dbReference>
<reference evidence="2 3" key="1">
    <citation type="journal article" date="2021" name="BMC Biol.">
        <title>Horizontally acquired antibacterial genes associated with adaptive radiation of ladybird beetles.</title>
        <authorList>
            <person name="Li H.S."/>
            <person name="Tang X.F."/>
            <person name="Huang Y.H."/>
            <person name="Xu Z.Y."/>
            <person name="Chen M.L."/>
            <person name="Du X.Y."/>
            <person name="Qiu B.Y."/>
            <person name="Chen P.T."/>
            <person name="Zhang W."/>
            <person name="Slipinski A."/>
            <person name="Escalona H.E."/>
            <person name="Waterhouse R.M."/>
            <person name="Zwick A."/>
            <person name="Pang H."/>
        </authorList>
    </citation>
    <scope>NUCLEOTIDE SEQUENCE [LARGE SCALE GENOMIC DNA]</scope>
    <source>
        <strain evidence="2">SYSU2018</strain>
    </source>
</reference>
<dbReference type="Proteomes" id="UP001516400">
    <property type="component" value="Unassembled WGS sequence"/>
</dbReference>
<proteinExistence type="predicted"/>
<keyword evidence="3" id="KW-1185">Reference proteome</keyword>
<evidence type="ECO:0000313" key="3">
    <source>
        <dbReference type="Proteomes" id="UP001516400"/>
    </source>
</evidence>
<dbReference type="AlphaFoldDB" id="A0ABD2NRA1"/>